<accession>A0A645CNK3</accession>
<dbReference type="EMBL" id="VSSQ01028582">
    <property type="protein sequence ID" value="MPM78352.1"/>
    <property type="molecule type" value="Genomic_DNA"/>
</dbReference>
<name>A0A645CNK3_9ZZZZ</name>
<protein>
    <submittedName>
        <fullName evidence="1">Uncharacterized protein</fullName>
    </submittedName>
</protein>
<reference evidence="1" key="1">
    <citation type="submission" date="2019-08" db="EMBL/GenBank/DDBJ databases">
        <authorList>
            <person name="Kucharzyk K."/>
            <person name="Murdoch R.W."/>
            <person name="Higgins S."/>
            <person name="Loffler F."/>
        </authorList>
    </citation>
    <scope>NUCLEOTIDE SEQUENCE</scope>
</reference>
<comment type="caution">
    <text evidence="1">The sequence shown here is derived from an EMBL/GenBank/DDBJ whole genome shotgun (WGS) entry which is preliminary data.</text>
</comment>
<dbReference type="AlphaFoldDB" id="A0A645CNK3"/>
<sequence>MGRQAGDVLLVEEHLAGGRYIQSGHVVEQRGLACPVGTDEAGNEAALNHEINLVHGDNAAVGSGQCFCFQEDHCAPPLWPFATFFP</sequence>
<evidence type="ECO:0000313" key="1">
    <source>
        <dbReference type="EMBL" id="MPM78352.1"/>
    </source>
</evidence>
<proteinExistence type="predicted"/>
<gene>
    <name evidence="1" type="ORF">SDC9_125363</name>
</gene>
<organism evidence="1">
    <name type="scientific">bioreactor metagenome</name>
    <dbReference type="NCBI Taxonomy" id="1076179"/>
    <lineage>
        <taxon>unclassified sequences</taxon>
        <taxon>metagenomes</taxon>
        <taxon>ecological metagenomes</taxon>
    </lineage>
</organism>